<dbReference type="Proteomes" id="UP000007110">
    <property type="component" value="Unassembled WGS sequence"/>
</dbReference>
<dbReference type="InterPro" id="IPR000195">
    <property type="entry name" value="Rab-GAP-TBC_dom"/>
</dbReference>
<evidence type="ECO:0000259" key="4">
    <source>
        <dbReference type="PROSITE" id="PS50003"/>
    </source>
</evidence>
<feature type="region of interest" description="Disordered" evidence="3">
    <location>
        <begin position="305"/>
        <end position="352"/>
    </location>
</feature>
<dbReference type="InterPro" id="IPR035969">
    <property type="entry name" value="Rab-GAP_TBC_sf"/>
</dbReference>
<dbReference type="Pfam" id="PF00566">
    <property type="entry name" value="RabGAP-TBC"/>
    <property type="match status" value="1"/>
</dbReference>
<dbReference type="PANTHER" id="PTHR47219">
    <property type="entry name" value="RAB GTPASE-ACTIVATING PROTEIN 1-LIKE"/>
    <property type="match status" value="1"/>
</dbReference>
<evidence type="ECO:0000313" key="7">
    <source>
        <dbReference type="Proteomes" id="UP000007110"/>
    </source>
</evidence>
<dbReference type="SUPFAM" id="SSF47923">
    <property type="entry name" value="Ypt/Rab-GAP domain of gyp1p"/>
    <property type="match status" value="2"/>
</dbReference>
<feature type="domain" description="PH" evidence="4">
    <location>
        <begin position="58"/>
        <end position="156"/>
    </location>
</feature>
<comment type="subcellular location">
    <subcellularLocation>
        <location evidence="1">Cytoplasm</location>
        <location evidence="1">Cytoskeleton</location>
        <location evidence="1">Microtubule organizing center</location>
        <location evidence="1">Centrosome</location>
    </subcellularLocation>
</comment>
<dbReference type="Pfam" id="PF00169">
    <property type="entry name" value="PH"/>
    <property type="match status" value="1"/>
</dbReference>
<keyword evidence="7" id="KW-1185">Reference proteome</keyword>
<name>A0A7M7PM18_STRPU</name>
<dbReference type="InterPro" id="IPR056602">
    <property type="entry name" value="Beta-prop_LRRK2"/>
</dbReference>
<evidence type="ECO:0000256" key="2">
    <source>
        <dbReference type="SAM" id="Coils"/>
    </source>
</evidence>
<dbReference type="InterPro" id="IPR015943">
    <property type="entry name" value="WD40/YVTN_repeat-like_dom_sf"/>
</dbReference>
<dbReference type="GO" id="GO:0005096">
    <property type="term" value="F:GTPase activator activity"/>
    <property type="evidence" value="ECO:0000318"/>
    <property type="project" value="GO_Central"/>
</dbReference>
<evidence type="ECO:0000256" key="1">
    <source>
        <dbReference type="ARBA" id="ARBA00004300"/>
    </source>
</evidence>
<sequence length="1554" mass="176200">MSDLARHRKDQSNNQLYRQFLLSHGESHHSIVGAKTNHDVESNNVSEQSSTMSVISATAAKAGYLQHRPGGALGRWKKRRSWFVLDRSTCYLLYFKSQNDTGQPLGVIDVKDACISLLLEHSNQFLIASGGKEHILTAENHKSMMQWLTALQEVRDQFITTKKERTVPKSFSHKPIAAASPTKGLAAEPSPAAIRRLSAEKRSTLPGHAGSLTPGAFTPDGVVSGFNAPGAITPGAESDTSIESGARRDFASAFLLPSPGTPTASFNGSVPADSPDLSPTSIRSSISITSTDDIGSVGDLKEPSLSLVRENSEHSISDKDSMVFEESKTEEDRDGDAESTSDAGTEDDLEELDKETLILRLQAAREEKLENQRKLKSAMNRETTYQQMLKKREQDIMRLDDKLGQLEQVQHLSRDLLNEEDLKTARRNVLDLQDTLKMYQEQNVFLNSEVRKQAGLKCRARAKMEGMQRRITHMDAELSKCKREFIHLMTCHVEVTSLDHKDNIPMKLDWSDAKYKRFLEMYDSARQKDVTLLDPRVAMAEGITDQYGFQQYHNNQPLLFHQVCHLLDRHIQGYSRKESEHRKSWEAYIQKHEHNFQDHQSEMHNLVYGGVPPEYRSEVWTQLIMDRVKTIKEGKGENYFQSLCDLCDTSPAVETYRRQINLDLLRTIPHNTHFNNEHSKGISQLRQLLEAFCVHNPEIGYCQGMNFIAGMSLLFMDIETAFWCLVAVVEYYFPHNYFDASLIGAQADQYVLKEILQCRLPRLHAHLDDVGVEMCSFTLNWFLAIYFEVVPFNTLLRIWDCFLLDGLYVLFQFSMALLQYHEEALLSRKDILALLKDTKQLCKLSYNIENLVQTVKDNMKEFQSWSWIEERQAHYMNNLQKVYEEQERARKEFEKQEGLTSSSVQTITAGPPSGTEESSYGEVSDHDLKMDCAVEYAQGGLLVCRGDIRQGWISRVDVKQCSKQNIGARLDSRVICMSMAGPDCVLLGTLSWFLYLFNVKTQQELWCERLRDTPLCVTHEDSTRNVYVGLADGTLAVMEGIIVSHPPEVFYHAIGASPVRCIQLIPDLKQIWCASGNSVNILNTSLNVLDGFEMSKNRNNHIQNMELSDRGVWISMRGSSFIALWDIHSLSCLLMYDTSSDQLPIYKVPSDETVMSRITAVMPYNNTLWIGTADGHLTIYDVIDVECSNLHSATRSEDELDIKSNGEDEGVSYQSDDAIATASDDEKTSEAERSSQENIVDSGMGGSKEGLKTGDEEDEEDFEKKGEEMKKEDREGSQNNRKAELMLPEIETAESKMRKSKTLEEFVVVGRDEDGAQEYDPSVFETSLKNGTMNSDKHSRIDFSIKSRRPKNSRKRLDSPRNLKKLLHPRSKSTSSEKSGEEQTSPTSRTSSHHKSKDRVQSVLGKLTHRSSTKKHKKYRYSRELREETRRGSLFIADDTTLDSLLEVANGSVPSGESLVDTGDEKSRYSTLTPQGTTFDPSEIEVYQQCELRCEAKRKISEHQVRILVLTGLEDNEPCVVSCAGYYGDDESILRWTCHTRENVWMQVPIEDIT</sequence>
<dbReference type="Gene3D" id="2.130.10.10">
    <property type="entry name" value="YVTN repeat-like/Quinoprotein amine dehydrogenase"/>
    <property type="match status" value="1"/>
</dbReference>
<feature type="region of interest" description="Disordered" evidence="3">
    <location>
        <begin position="1193"/>
        <end position="1425"/>
    </location>
</feature>
<dbReference type="SUPFAM" id="SSF50978">
    <property type="entry name" value="WD40 repeat-like"/>
    <property type="match status" value="1"/>
</dbReference>
<dbReference type="InParanoid" id="A0A7M7PM18"/>
<dbReference type="GeneID" id="100889912"/>
<dbReference type="GO" id="GO:0005737">
    <property type="term" value="C:cytoplasm"/>
    <property type="evidence" value="ECO:0000318"/>
    <property type="project" value="GO_Central"/>
</dbReference>
<feature type="compositionally biased region" description="Basic and acidic residues" evidence="3">
    <location>
        <begin position="1224"/>
        <end position="1235"/>
    </location>
</feature>
<reference evidence="7" key="1">
    <citation type="submission" date="2015-02" db="EMBL/GenBank/DDBJ databases">
        <title>Genome sequencing for Strongylocentrotus purpuratus.</title>
        <authorList>
            <person name="Murali S."/>
            <person name="Liu Y."/>
            <person name="Vee V."/>
            <person name="English A."/>
            <person name="Wang M."/>
            <person name="Skinner E."/>
            <person name="Han Y."/>
            <person name="Muzny D.M."/>
            <person name="Worley K.C."/>
            <person name="Gibbs R.A."/>
        </authorList>
    </citation>
    <scope>NUCLEOTIDE SEQUENCE</scope>
</reference>
<feature type="compositionally biased region" description="Basic and acidic residues" evidence="3">
    <location>
        <begin position="310"/>
        <end position="331"/>
    </location>
</feature>
<organism evidence="6 7">
    <name type="scientific">Strongylocentrotus purpuratus</name>
    <name type="common">Purple sea urchin</name>
    <dbReference type="NCBI Taxonomy" id="7668"/>
    <lineage>
        <taxon>Eukaryota</taxon>
        <taxon>Metazoa</taxon>
        <taxon>Echinodermata</taxon>
        <taxon>Eleutherozoa</taxon>
        <taxon>Echinozoa</taxon>
        <taxon>Echinoidea</taxon>
        <taxon>Euechinoidea</taxon>
        <taxon>Echinacea</taxon>
        <taxon>Camarodonta</taxon>
        <taxon>Echinidea</taxon>
        <taxon>Strongylocentrotidae</taxon>
        <taxon>Strongylocentrotus</taxon>
    </lineage>
</organism>
<dbReference type="FunFam" id="1.10.8.270:FF:000026">
    <property type="entry name" value="TBC (Tre-2/Bub2/Cdc16) domain family"/>
    <property type="match status" value="1"/>
</dbReference>
<feature type="compositionally biased region" description="Acidic residues" evidence="3">
    <location>
        <begin position="332"/>
        <end position="352"/>
    </location>
</feature>
<dbReference type="EnsemblMetazoa" id="XM_030997874">
    <property type="protein sequence ID" value="XP_030853734"/>
    <property type="gene ID" value="LOC100889912"/>
</dbReference>
<reference evidence="6" key="2">
    <citation type="submission" date="2021-01" db="UniProtKB">
        <authorList>
            <consortium name="EnsemblMetazoa"/>
        </authorList>
    </citation>
    <scope>IDENTIFICATION</scope>
</reference>
<dbReference type="PANTHER" id="PTHR47219:SF20">
    <property type="entry name" value="TBC1 DOMAIN FAMILY MEMBER 2B"/>
    <property type="match status" value="1"/>
</dbReference>
<dbReference type="SUPFAM" id="SSF50729">
    <property type="entry name" value="PH domain-like"/>
    <property type="match status" value="1"/>
</dbReference>
<feature type="compositionally biased region" description="Basic and acidic residues" evidence="3">
    <location>
        <begin position="1262"/>
        <end position="1284"/>
    </location>
</feature>
<accession>A0A7M7PM18</accession>
<evidence type="ECO:0000256" key="3">
    <source>
        <dbReference type="SAM" id="MobiDB-lite"/>
    </source>
</evidence>
<feature type="compositionally biased region" description="Basic residues" evidence="3">
    <location>
        <begin position="1362"/>
        <end position="1371"/>
    </location>
</feature>
<feature type="compositionally biased region" description="Polar residues" evidence="3">
    <location>
        <begin position="1324"/>
        <end position="1334"/>
    </location>
</feature>
<dbReference type="OMA" id="MPHNIHF"/>
<proteinExistence type="predicted"/>
<dbReference type="KEGG" id="spu:100889912"/>
<feature type="compositionally biased region" description="Low complexity" evidence="3">
    <location>
        <begin position="1372"/>
        <end position="1385"/>
    </location>
</feature>
<dbReference type="GO" id="GO:0005813">
    <property type="term" value="C:centrosome"/>
    <property type="evidence" value="ECO:0007669"/>
    <property type="project" value="UniProtKB-SubCell"/>
</dbReference>
<dbReference type="Gene3D" id="1.10.10.750">
    <property type="entry name" value="Ypt/Rab-GAP domain of gyp1p, domain 1"/>
    <property type="match status" value="1"/>
</dbReference>
<dbReference type="Pfam" id="PF23748">
    <property type="entry name" value="Beta-prop_LRRK2"/>
    <property type="match status" value="1"/>
</dbReference>
<dbReference type="InterPro" id="IPR050302">
    <property type="entry name" value="Rab_GAP_TBC_domain"/>
</dbReference>
<dbReference type="RefSeq" id="XP_030853734.1">
    <property type="nucleotide sequence ID" value="XM_030997874.1"/>
</dbReference>
<feature type="region of interest" description="Disordered" evidence="3">
    <location>
        <begin position="261"/>
        <end position="283"/>
    </location>
</feature>
<dbReference type="Gene3D" id="2.30.29.30">
    <property type="entry name" value="Pleckstrin-homology domain (PH domain)/Phosphotyrosine-binding domain (PTB)"/>
    <property type="match status" value="1"/>
</dbReference>
<dbReference type="PROSITE" id="PS50086">
    <property type="entry name" value="TBC_RABGAP"/>
    <property type="match status" value="1"/>
</dbReference>
<evidence type="ECO:0000313" key="6">
    <source>
        <dbReference type="EnsemblMetazoa" id="XP_030853734"/>
    </source>
</evidence>
<feature type="compositionally biased region" description="Basic residues" evidence="3">
    <location>
        <begin position="1407"/>
        <end position="1420"/>
    </location>
</feature>
<keyword evidence="2" id="KW-0175">Coiled coil</keyword>
<evidence type="ECO:0000259" key="5">
    <source>
        <dbReference type="PROSITE" id="PS50086"/>
    </source>
</evidence>
<feature type="compositionally biased region" description="Basic and acidic residues" evidence="3">
    <location>
        <begin position="1335"/>
        <end position="1345"/>
    </location>
</feature>
<dbReference type="SMART" id="SM00164">
    <property type="entry name" value="TBC"/>
    <property type="match status" value="1"/>
</dbReference>
<feature type="region of interest" description="Disordered" evidence="3">
    <location>
        <begin position="1456"/>
        <end position="1475"/>
    </location>
</feature>
<dbReference type="InterPro" id="IPR011993">
    <property type="entry name" value="PH-like_dom_sf"/>
</dbReference>
<dbReference type="Gene3D" id="1.10.8.270">
    <property type="entry name" value="putative rabgap domain of human tbc1 domain family member 14 like domains"/>
    <property type="match status" value="1"/>
</dbReference>
<feature type="compositionally biased region" description="Basic and acidic residues" evidence="3">
    <location>
        <begin position="1194"/>
        <end position="1206"/>
    </location>
</feature>
<dbReference type="PROSITE" id="PS50003">
    <property type="entry name" value="PH_DOMAIN"/>
    <property type="match status" value="1"/>
</dbReference>
<evidence type="ECO:0008006" key="8">
    <source>
        <dbReference type="Google" id="ProtNLM"/>
    </source>
</evidence>
<feature type="compositionally biased region" description="Basic and acidic residues" evidence="3">
    <location>
        <begin position="1293"/>
        <end position="1314"/>
    </location>
</feature>
<dbReference type="GO" id="GO:0005886">
    <property type="term" value="C:plasma membrane"/>
    <property type="evidence" value="ECO:0000318"/>
    <property type="project" value="GO_Central"/>
</dbReference>
<dbReference type="InterPro" id="IPR036322">
    <property type="entry name" value="WD40_repeat_dom_sf"/>
</dbReference>
<dbReference type="Gene3D" id="1.10.472.80">
    <property type="entry name" value="Ypt/Rab-GAP domain of gyp1p, domain 3"/>
    <property type="match status" value="1"/>
</dbReference>
<dbReference type="FunFam" id="1.10.472.80:FF:000074">
    <property type="entry name" value="TBC (Tre-2/Bub2/Cdc16) domain family"/>
    <property type="match status" value="1"/>
</dbReference>
<dbReference type="SMART" id="SM00233">
    <property type="entry name" value="PH"/>
    <property type="match status" value="1"/>
</dbReference>
<protein>
    <recommendedName>
        <fullName evidence="8">TBC1 domain family member 2B</fullName>
    </recommendedName>
</protein>
<feature type="domain" description="Rab-GAP TBC" evidence="5">
    <location>
        <begin position="610"/>
        <end position="806"/>
    </location>
</feature>
<feature type="coiled-coil region" evidence="2">
    <location>
        <begin position="361"/>
        <end position="484"/>
    </location>
</feature>
<dbReference type="OrthoDB" id="44736at2759"/>
<dbReference type="InterPro" id="IPR001849">
    <property type="entry name" value="PH_domain"/>
</dbReference>